<dbReference type="InterPro" id="IPR013762">
    <property type="entry name" value="Integrase-like_cat_sf"/>
</dbReference>
<dbReference type="GO" id="GO:0015074">
    <property type="term" value="P:DNA integration"/>
    <property type="evidence" value="ECO:0007669"/>
    <property type="project" value="InterPro"/>
</dbReference>
<accession>A0A3T1D1U6</accession>
<dbReference type="Proteomes" id="UP000289856">
    <property type="component" value="Chromosome"/>
</dbReference>
<dbReference type="AlphaFoldDB" id="A0A3T1D1U6"/>
<protein>
    <submittedName>
        <fullName evidence="3">Site-specific integrase</fullName>
    </submittedName>
</protein>
<organism evidence="3 4">
    <name type="scientific">Cohnella abietis</name>
    <dbReference type="NCBI Taxonomy" id="2507935"/>
    <lineage>
        <taxon>Bacteria</taxon>
        <taxon>Bacillati</taxon>
        <taxon>Bacillota</taxon>
        <taxon>Bacilli</taxon>
        <taxon>Bacillales</taxon>
        <taxon>Paenibacillaceae</taxon>
        <taxon>Cohnella</taxon>
    </lineage>
</organism>
<reference evidence="3 4" key="1">
    <citation type="submission" date="2019-01" db="EMBL/GenBank/DDBJ databases">
        <title>Complete genome sequence of Cohnella hallensis HS21 isolated from Korean fir (Abies koreana) rhizospheric soil.</title>
        <authorList>
            <person name="Jiang L."/>
            <person name="Kang S.W."/>
            <person name="Kim S."/>
            <person name="Jung J."/>
            <person name="Kim C.Y."/>
            <person name="Kim D.H."/>
            <person name="Kim S.W."/>
            <person name="Lee J."/>
        </authorList>
    </citation>
    <scope>NUCLEOTIDE SEQUENCE [LARGE SCALE GENOMIC DNA]</scope>
    <source>
        <strain evidence="3 4">HS21</strain>
    </source>
</reference>
<dbReference type="EMBL" id="AP019400">
    <property type="protein sequence ID" value="BBI32028.1"/>
    <property type="molecule type" value="Genomic_DNA"/>
</dbReference>
<dbReference type="InterPro" id="IPR050090">
    <property type="entry name" value="Tyrosine_recombinase_XerCD"/>
</dbReference>
<dbReference type="PANTHER" id="PTHR30349">
    <property type="entry name" value="PHAGE INTEGRASE-RELATED"/>
    <property type="match status" value="1"/>
</dbReference>
<evidence type="ECO:0000313" key="4">
    <source>
        <dbReference type="Proteomes" id="UP000289856"/>
    </source>
</evidence>
<proteinExistence type="predicted"/>
<evidence type="ECO:0000259" key="2">
    <source>
        <dbReference type="PROSITE" id="PS51898"/>
    </source>
</evidence>
<dbReference type="RefSeq" id="WP_130606266.1">
    <property type="nucleotide sequence ID" value="NZ_AP019400.1"/>
</dbReference>
<gene>
    <name evidence="3" type="ORF">KCTCHS21_14270</name>
</gene>
<keyword evidence="4" id="KW-1185">Reference proteome</keyword>
<evidence type="ECO:0000313" key="3">
    <source>
        <dbReference type="EMBL" id="BBI32028.1"/>
    </source>
</evidence>
<dbReference type="InterPro" id="IPR002104">
    <property type="entry name" value="Integrase_catalytic"/>
</dbReference>
<sequence>MNVVQPIRDPEVVEAIQDHLRITSERDYIFFSLGVFSGLRVSDLLDLQVWEVRGTHVHITEGKTGKQKKFIIHTDIRDDLDAFISGKKDDDYLFSSRQKKTSTGLKKRPIDRSQAYKMLNKVARKFNLKEIGCHTMRKTWGYRLWMDDERNLTLLMEMFNHDSERVTLRYLGVTQDAMDKAILRMSYTKKGKSRTR</sequence>
<dbReference type="KEGG" id="cohn:KCTCHS21_14270"/>
<name>A0A3T1D1U6_9BACL</name>
<dbReference type="GO" id="GO:0003677">
    <property type="term" value="F:DNA binding"/>
    <property type="evidence" value="ECO:0007669"/>
    <property type="project" value="InterPro"/>
</dbReference>
<dbReference type="OrthoDB" id="9788852at2"/>
<feature type="domain" description="Tyr recombinase" evidence="2">
    <location>
        <begin position="3"/>
        <end position="183"/>
    </location>
</feature>
<keyword evidence="1" id="KW-0233">DNA recombination</keyword>
<dbReference type="SUPFAM" id="SSF56349">
    <property type="entry name" value="DNA breaking-rejoining enzymes"/>
    <property type="match status" value="1"/>
</dbReference>
<dbReference type="GO" id="GO:0006310">
    <property type="term" value="P:DNA recombination"/>
    <property type="evidence" value="ECO:0007669"/>
    <property type="project" value="UniProtKB-KW"/>
</dbReference>
<dbReference type="InterPro" id="IPR011010">
    <property type="entry name" value="DNA_brk_join_enz"/>
</dbReference>
<dbReference type="Pfam" id="PF00589">
    <property type="entry name" value="Phage_integrase"/>
    <property type="match status" value="1"/>
</dbReference>
<dbReference type="PANTHER" id="PTHR30349:SF82">
    <property type="entry name" value="INTEGRASE_RECOMBINASE YOEC-RELATED"/>
    <property type="match status" value="1"/>
</dbReference>
<dbReference type="PROSITE" id="PS51898">
    <property type="entry name" value="TYR_RECOMBINASE"/>
    <property type="match status" value="1"/>
</dbReference>
<dbReference type="Gene3D" id="1.10.443.10">
    <property type="entry name" value="Intergrase catalytic core"/>
    <property type="match status" value="1"/>
</dbReference>
<evidence type="ECO:0000256" key="1">
    <source>
        <dbReference type="ARBA" id="ARBA00023172"/>
    </source>
</evidence>